<dbReference type="STRING" id="77586.A0A0D9VRT4"/>
<evidence type="ECO:0000256" key="9">
    <source>
        <dbReference type="SAM" id="MobiDB-lite"/>
    </source>
</evidence>
<evidence type="ECO:0000256" key="8">
    <source>
        <dbReference type="ARBA" id="ARBA00023242"/>
    </source>
</evidence>
<dbReference type="Gramene" id="LPERR03G09150.1">
    <property type="protein sequence ID" value="LPERR03G09150.1"/>
    <property type="gene ID" value="LPERR03G09150"/>
</dbReference>
<organism evidence="10 11">
    <name type="scientific">Leersia perrieri</name>
    <dbReference type="NCBI Taxonomy" id="77586"/>
    <lineage>
        <taxon>Eukaryota</taxon>
        <taxon>Viridiplantae</taxon>
        <taxon>Streptophyta</taxon>
        <taxon>Embryophyta</taxon>
        <taxon>Tracheophyta</taxon>
        <taxon>Spermatophyta</taxon>
        <taxon>Magnoliopsida</taxon>
        <taxon>Liliopsida</taxon>
        <taxon>Poales</taxon>
        <taxon>Poaceae</taxon>
        <taxon>BOP clade</taxon>
        <taxon>Oryzoideae</taxon>
        <taxon>Oryzeae</taxon>
        <taxon>Oryzinae</taxon>
        <taxon>Leersia</taxon>
    </lineage>
</organism>
<evidence type="ECO:0000256" key="3">
    <source>
        <dbReference type="ARBA" id="ARBA00011914"/>
    </source>
</evidence>
<dbReference type="AlphaFoldDB" id="A0A0D9VRT4"/>
<name>A0A0D9VRT4_9ORYZ</name>
<evidence type="ECO:0000256" key="5">
    <source>
        <dbReference type="ARBA" id="ARBA00022490"/>
    </source>
</evidence>
<evidence type="ECO:0000256" key="2">
    <source>
        <dbReference type="ARBA" id="ARBA00004496"/>
    </source>
</evidence>
<dbReference type="EC" id="2.1.1.60" evidence="3"/>
<dbReference type="GO" id="GO:0005737">
    <property type="term" value="C:cytoplasm"/>
    <property type="evidence" value="ECO:0007669"/>
    <property type="project" value="UniProtKB-SubCell"/>
</dbReference>
<evidence type="ECO:0000256" key="7">
    <source>
        <dbReference type="ARBA" id="ARBA00022679"/>
    </source>
</evidence>
<reference evidence="10 11" key="1">
    <citation type="submission" date="2012-08" db="EMBL/GenBank/DDBJ databases">
        <title>Oryza genome evolution.</title>
        <authorList>
            <person name="Wing R.A."/>
        </authorList>
    </citation>
    <scope>NUCLEOTIDE SEQUENCE</scope>
</reference>
<dbReference type="InterPro" id="IPR029063">
    <property type="entry name" value="SAM-dependent_MTases_sf"/>
</dbReference>
<feature type="compositionally biased region" description="Polar residues" evidence="9">
    <location>
        <begin position="67"/>
        <end position="84"/>
    </location>
</feature>
<reference evidence="11" key="2">
    <citation type="submission" date="2013-12" db="EMBL/GenBank/DDBJ databases">
        <authorList>
            <person name="Yu Y."/>
            <person name="Lee S."/>
            <person name="de Baynast K."/>
            <person name="Wissotski M."/>
            <person name="Liu L."/>
            <person name="Talag J."/>
            <person name="Goicoechea J."/>
            <person name="Angelova A."/>
            <person name="Jetty R."/>
            <person name="Kudrna D."/>
            <person name="Golser W."/>
            <person name="Rivera L."/>
            <person name="Zhang J."/>
            <person name="Wing R."/>
        </authorList>
    </citation>
    <scope>NUCLEOTIDE SEQUENCE</scope>
</reference>
<dbReference type="InterPro" id="IPR025800">
    <property type="entry name" value="CaM-Lys-N-MeTrfase"/>
</dbReference>
<dbReference type="Gene3D" id="3.40.50.150">
    <property type="entry name" value="Vaccinia Virus protein VP39"/>
    <property type="match status" value="1"/>
</dbReference>
<dbReference type="PANTHER" id="PTHR13539:SF3">
    <property type="entry name" value="CALMODULIN-LYSINE N-METHYLTRANSFERASE"/>
    <property type="match status" value="1"/>
</dbReference>
<sequence>MDSVPPPSQSPAPPQASALAASGASNASLRWRILRRALLAGSASSSRASGNARTPTGTGRKSAGILSPNSATHRSFEETSIVQQDKNDDTTKISRKTSRGFDLIECHVLPISQLTKPHGDSSSRYDNIVGCHNDVYVCYKLPCEGSPKLNLVYRREDSLELNDIVASNRYNIDTTGLVCCWPSEEVLAYYCINHPDLFRSKKVLELGAGYGLAGLVIAASTDADEVVISDGNPQVVGCILLSFTHIGFSGRHYSSMVFVSH</sequence>
<feature type="region of interest" description="Disordered" evidence="9">
    <location>
        <begin position="40"/>
        <end position="94"/>
    </location>
</feature>
<evidence type="ECO:0000313" key="10">
    <source>
        <dbReference type="EnsemblPlants" id="LPERR03G09150.1"/>
    </source>
</evidence>
<dbReference type="PANTHER" id="PTHR13539">
    <property type="entry name" value="CALMODULIN-LYSINE N-METHYLTRANSFERASE"/>
    <property type="match status" value="1"/>
</dbReference>
<dbReference type="Pfam" id="PF10294">
    <property type="entry name" value="Methyltransf_16"/>
    <property type="match status" value="1"/>
</dbReference>
<keyword evidence="5" id="KW-0963">Cytoplasm</keyword>
<evidence type="ECO:0000256" key="1">
    <source>
        <dbReference type="ARBA" id="ARBA00004123"/>
    </source>
</evidence>
<keyword evidence="7" id="KW-0808">Transferase</keyword>
<reference evidence="10" key="3">
    <citation type="submission" date="2015-04" db="UniProtKB">
        <authorList>
            <consortium name="EnsemblPlants"/>
        </authorList>
    </citation>
    <scope>IDENTIFICATION</scope>
</reference>
<protein>
    <recommendedName>
        <fullName evidence="4">Calmodulin-lysine N-methyltransferase</fullName>
        <ecNumber evidence="3">2.1.1.60</ecNumber>
    </recommendedName>
</protein>
<evidence type="ECO:0000256" key="4">
    <source>
        <dbReference type="ARBA" id="ARBA00020594"/>
    </source>
</evidence>
<proteinExistence type="predicted"/>
<dbReference type="eggNOG" id="KOG3201">
    <property type="taxonomic scope" value="Eukaryota"/>
</dbReference>
<dbReference type="Proteomes" id="UP000032180">
    <property type="component" value="Chromosome 3"/>
</dbReference>
<accession>A0A0D9VRT4</accession>
<dbReference type="GO" id="GO:0018025">
    <property type="term" value="F:calmodulin-lysine N-methyltransferase activity"/>
    <property type="evidence" value="ECO:0007669"/>
    <property type="project" value="UniProtKB-EC"/>
</dbReference>
<dbReference type="GO" id="GO:0032259">
    <property type="term" value="P:methylation"/>
    <property type="evidence" value="ECO:0007669"/>
    <property type="project" value="UniProtKB-KW"/>
</dbReference>
<dbReference type="EnsemblPlants" id="LPERR03G09150.1">
    <property type="protein sequence ID" value="LPERR03G09150.1"/>
    <property type="gene ID" value="LPERR03G09150"/>
</dbReference>
<evidence type="ECO:0000313" key="11">
    <source>
        <dbReference type="Proteomes" id="UP000032180"/>
    </source>
</evidence>
<dbReference type="InterPro" id="IPR019410">
    <property type="entry name" value="Methyltransf_16"/>
</dbReference>
<evidence type="ECO:0000256" key="6">
    <source>
        <dbReference type="ARBA" id="ARBA00022603"/>
    </source>
</evidence>
<keyword evidence="8" id="KW-0539">Nucleus</keyword>
<feature type="region of interest" description="Disordered" evidence="9">
    <location>
        <begin position="1"/>
        <end position="22"/>
    </location>
</feature>
<dbReference type="SUPFAM" id="SSF53335">
    <property type="entry name" value="S-adenosyl-L-methionine-dependent methyltransferases"/>
    <property type="match status" value="1"/>
</dbReference>
<keyword evidence="11" id="KW-1185">Reference proteome</keyword>
<keyword evidence="6" id="KW-0489">Methyltransferase</keyword>
<dbReference type="HOGENOM" id="CLU_057006_2_1_1"/>
<feature type="compositionally biased region" description="Pro residues" evidence="9">
    <location>
        <begin position="1"/>
        <end position="14"/>
    </location>
</feature>
<dbReference type="GO" id="GO:0005634">
    <property type="term" value="C:nucleus"/>
    <property type="evidence" value="ECO:0007669"/>
    <property type="project" value="UniProtKB-SubCell"/>
</dbReference>
<feature type="compositionally biased region" description="Low complexity" evidence="9">
    <location>
        <begin position="40"/>
        <end position="53"/>
    </location>
</feature>
<comment type="subcellular location">
    <subcellularLocation>
        <location evidence="2">Cytoplasm</location>
    </subcellularLocation>
    <subcellularLocation>
        <location evidence="1">Nucleus</location>
    </subcellularLocation>
</comment>